<keyword evidence="6" id="KW-0238">DNA-binding</keyword>
<keyword evidence="7" id="KW-0804">Transcription</keyword>
<dbReference type="SMART" id="SM00345">
    <property type="entry name" value="HTH_GNTR"/>
    <property type="match status" value="1"/>
</dbReference>
<dbReference type="PANTHER" id="PTHR46577">
    <property type="entry name" value="HTH-TYPE TRANSCRIPTIONAL REGULATORY PROTEIN GABR"/>
    <property type="match status" value="1"/>
</dbReference>
<dbReference type="SUPFAM" id="SSF53383">
    <property type="entry name" value="PLP-dependent transferases"/>
    <property type="match status" value="1"/>
</dbReference>
<protein>
    <submittedName>
        <fullName evidence="9">PLP-dependent aminotransferase family protein</fullName>
    </submittedName>
</protein>
<evidence type="ECO:0000313" key="10">
    <source>
        <dbReference type="Proteomes" id="UP000571701"/>
    </source>
</evidence>
<dbReference type="GO" id="GO:0003677">
    <property type="term" value="F:DNA binding"/>
    <property type="evidence" value="ECO:0007669"/>
    <property type="project" value="UniProtKB-KW"/>
</dbReference>
<dbReference type="RefSeq" id="WP_182107090.1">
    <property type="nucleotide sequence ID" value="NZ_JACFYF010000002.1"/>
</dbReference>
<dbReference type="InterPro" id="IPR004839">
    <property type="entry name" value="Aminotransferase_I/II_large"/>
</dbReference>
<dbReference type="EMBL" id="JACFYF010000002">
    <property type="protein sequence ID" value="MBA5761622.1"/>
    <property type="molecule type" value="Genomic_DNA"/>
</dbReference>
<dbReference type="Pfam" id="PF00392">
    <property type="entry name" value="GntR"/>
    <property type="match status" value="1"/>
</dbReference>
<keyword evidence="5" id="KW-0805">Transcription regulation</keyword>
<evidence type="ECO:0000256" key="6">
    <source>
        <dbReference type="ARBA" id="ARBA00023125"/>
    </source>
</evidence>
<dbReference type="PROSITE" id="PS50949">
    <property type="entry name" value="HTH_GNTR"/>
    <property type="match status" value="1"/>
</dbReference>
<dbReference type="InterPro" id="IPR015424">
    <property type="entry name" value="PyrdxlP-dep_Trfase"/>
</dbReference>
<dbReference type="InterPro" id="IPR015421">
    <property type="entry name" value="PyrdxlP-dep_Trfase_major"/>
</dbReference>
<dbReference type="InterPro" id="IPR015422">
    <property type="entry name" value="PyrdxlP-dep_Trfase_small"/>
</dbReference>
<dbReference type="Gene3D" id="3.90.1150.10">
    <property type="entry name" value="Aspartate Aminotransferase, domain 1"/>
    <property type="match status" value="1"/>
</dbReference>
<dbReference type="FunFam" id="3.40.640.10:FF:000023">
    <property type="entry name" value="Transcriptional regulator, GntR family"/>
    <property type="match status" value="1"/>
</dbReference>
<dbReference type="Pfam" id="PF00155">
    <property type="entry name" value="Aminotran_1_2"/>
    <property type="match status" value="1"/>
</dbReference>
<keyword evidence="3 9" id="KW-0808">Transferase</keyword>
<dbReference type="InterPro" id="IPR036388">
    <property type="entry name" value="WH-like_DNA-bd_sf"/>
</dbReference>
<dbReference type="PANTHER" id="PTHR46577:SF2">
    <property type="entry name" value="TRANSCRIPTIONAL REGULATORY PROTEIN"/>
    <property type="match status" value="1"/>
</dbReference>
<dbReference type="SUPFAM" id="SSF46785">
    <property type="entry name" value="Winged helix' DNA-binding domain"/>
    <property type="match status" value="1"/>
</dbReference>
<dbReference type="GO" id="GO:0030170">
    <property type="term" value="F:pyridoxal phosphate binding"/>
    <property type="evidence" value="ECO:0007669"/>
    <property type="project" value="InterPro"/>
</dbReference>
<evidence type="ECO:0000256" key="4">
    <source>
        <dbReference type="ARBA" id="ARBA00022898"/>
    </source>
</evidence>
<evidence type="ECO:0000259" key="8">
    <source>
        <dbReference type="PROSITE" id="PS50949"/>
    </source>
</evidence>
<dbReference type="GO" id="GO:0003700">
    <property type="term" value="F:DNA-binding transcription factor activity"/>
    <property type="evidence" value="ECO:0007669"/>
    <property type="project" value="InterPro"/>
</dbReference>
<gene>
    <name evidence="9" type="ORF">H2O73_04615</name>
</gene>
<proteinExistence type="inferred from homology"/>
<evidence type="ECO:0000256" key="3">
    <source>
        <dbReference type="ARBA" id="ARBA00022679"/>
    </source>
</evidence>
<evidence type="ECO:0000256" key="5">
    <source>
        <dbReference type="ARBA" id="ARBA00023015"/>
    </source>
</evidence>
<dbReference type="Gene3D" id="1.10.10.10">
    <property type="entry name" value="Winged helix-like DNA-binding domain superfamily/Winged helix DNA-binding domain"/>
    <property type="match status" value="1"/>
</dbReference>
<evidence type="ECO:0000256" key="1">
    <source>
        <dbReference type="ARBA" id="ARBA00005384"/>
    </source>
</evidence>
<sequence>MNRYQQLAVLFKQQIQQKTWRAGEKLPSVRVTSRCHSLSNGTVLQAYQLLESQGWIIAKPQSGFFVAADVERPQVIETSTSINPVSINDTLFDFLKSQTSQKSLKFGSAFPDPSLFPLQVLNRSLASAGRKSNPNVVLDNMPPGNEALRRLIAQRYIQQGIPISHQDVVITSGALEALNLSLQAVSEPGDTVVIETPTFYGARQAVERLGLKAITVPVDAKSGMSVEHLESIFSQHDVKACWLMSNFQNPTGTSMSEGKKRKVVELARQHNVYLIEDDVYAELYYSEQKPSSLKTYDFASMDERVLHCGSLSKSLCPGFRLGWVVTRRYNQDVQKLQLLSTLSGSAPIQQGVAHYLQNDSYDNHLRKLRRTLLKRQQWMINELKRHIPEVEFEVPSGGYFIWLKLPKGVSSEDVYQNLKQYNILIAPEALFAQSFAQAGYIRLNTSLADQEQLSNAIAKMSQEINLLLTV</sequence>
<comment type="caution">
    <text evidence="9">The sequence shown here is derived from an EMBL/GenBank/DDBJ whole genome shotgun (WGS) entry which is preliminary data.</text>
</comment>
<dbReference type="InterPro" id="IPR000524">
    <property type="entry name" value="Tscrpt_reg_HTH_GntR"/>
</dbReference>
<feature type="domain" description="HTH gntR-type" evidence="8">
    <location>
        <begin position="1"/>
        <end position="69"/>
    </location>
</feature>
<keyword evidence="10" id="KW-1185">Reference proteome</keyword>
<dbReference type="Gene3D" id="3.40.640.10">
    <property type="entry name" value="Type I PLP-dependent aspartate aminotransferase-like (Major domain)"/>
    <property type="match status" value="1"/>
</dbReference>
<reference evidence="9 10" key="1">
    <citation type="submission" date="2020-07" db="EMBL/GenBank/DDBJ databases">
        <title>Vibrio marinisediminis sp. nov., isolated from marine sediment.</title>
        <authorList>
            <person name="Ji X."/>
        </authorList>
    </citation>
    <scope>NUCLEOTIDE SEQUENCE [LARGE SCALE GENOMIC DNA]</scope>
    <source>
        <strain evidence="9 10">404</strain>
    </source>
</reference>
<evidence type="ECO:0000256" key="2">
    <source>
        <dbReference type="ARBA" id="ARBA00022576"/>
    </source>
</evidence>
<dbReference type="AlphaFoldDB" id="A0A7W2FP95"/>
<keyword evidence="2 9" id="KW-0032">Aminotransferase</keyword>
<keyword evidence="4" id="KW-0663">Pyridoxal phosphate</keyword>
<dbReference type="GO" id="GO:0008483">
    <property type="term" value="F:transaminase activity"/>
    <property type="evidence" value="ECO:0007669"/>
    <property type="project" value="UniProtKB-KW"/>
</dbReference>
<dbReference type="CDD" id="cd07377">
    <property type="entry name" value="WHTH_GntR"/>
    <property type="match status" value="1"/>
</dbReference>
<comment type="similarity">
    <text evidence="1">In the C-terminal section; belongs to the class-I pyridoxal-phosphate-dependent aminotransferase family.</text>
</comment>
<dbReference type="CDD" id="cd00609">
    <property type="entry name" value="AAT_like"/>
    <property type="match status" value="1"/>
</dbReference>
<dbReference type="InterPro" id="IPR036390">
    <property type="entry name" value="WH_DNA-bd_sf"/>
</dbReference>
<accession>A0A7W2FP95</accession>
<dbReference type="InterPro" id="IPR051446">
    <property type="entry name" value="HTH_trans_reg/aminotransferase"/>
</dbReference>
<name>A0A7W2FP95_9VIBR</name>
<organism evidence="9 10">
    <name type="scientific">Vibrio marinisediminis</name>
    <dbReference type="NCBI Taxonomy" id="2758441"/>
    <lineage>
        <taxon>Bacteria</taxon>
        <taxon>Pseudomonadati</taxon>
        <taxon>Pseudomonadota</taxon>
        <taxon>Gammaproteobacteria</taxon>
        <taxon>Vibrionales</taxon>
        <taxon>Vibrionaceae</taxon>
        <taxon>Vibrio</taxon>
    </lineage>
</organism>
<evidence type="ECO:0000313" key="9">
    <source>
        <dbReference type="EMBL" id="MBA5761622.1"/>
    </source>
</evidence>
<dbReference type="Proteomes" id="UP000571701">
    <property type="component" value="Unassembled WGS sequence"/>
</dbReference>
<evidence type="ECO:0000256" key="7">
    <source>
        <dbReference type="ARBA" id="ARBA00023163"/>
    </source>
</evidence>